<dbReference type="AlphaFoldDB" id="A0A086K3Z4"/>
<organism evidence="2 3">
    <name type="scientific">Toxoplasma gondii p89</name>
    <dbReference type="NCBI Taxonomy" id="943119"/>
    <lineage>
        <taxon>Eukaryota</taxon>
        <taxon>Sar</taxon>
        <taxon>Alveolata</taxon>
        <taxon>Apicomplexa</taxon>
        <taxon>Conoidasida</taxon>
        <taxon>Coccidia</taxon>
        <taxon>Eucoccidiorida</taxon>
        <taxon>Eimeriorina</taxon>
        <taxon>Sarcocystidae</taxon>
        <taxon>Toxoplasma</taxon>
    </lineage>
</organism>
<name>A0A086K3Z4_TOXGO</name>
<dbReference type="Proteomes" id="UP000028828">
    <property type="component" value="Unassembled WGS sequence"/>
</dbReference>
<evidence type="ECO:0000313" key="2">
    <source>
        <dbReference type="EMBL" id="KFG39112.1"/>
    </source>
</evidence>
<gene>
    <name evidence="2" type="ORF">TGP89_365030</name>
</gene>
<accession>A0A086K3Z4</accession>
<proteinExistence type="predicted"/>
<dbReference type="EMBL" id="AEYI02001299">
    <property type="protein sequence ID" value="KFG39112.1"/>
    <property type="molecule type" value="Genomic_DNA"/>
</dbReference>
<feature type="region of interest" description="Disordered" evidence="1">
    <location>
        <begin position="24"/>
        <end position="75"/>
    </location>
</feature>
<feature type="compositionally biased region" description="Basic and acidic residues" evidence="1">
    <location>
        <begin position="52"/>
        <end position="71"/>
    </location>
</feature>
<dbReference type="VEuPathDB" id="ToxoDB:TGP89_365030"/>
<sequence length="149" mass="17211">MAQSLGAEETVCLLLRLGRKCVRKKQRNRTKRRAKQARGTEKQMQAKKRAWGKQDEKAGETRREETVREETGGGCGRAQAEEDLLLCVAFLLLRNISGRCLLRRKRSRLFLRRRESEFRRRTEFKLGGNTRGKSQGTGPPWGHEEGKKE</sequence>
<evidence type="ECO:0000256" key="1">
    <source>
        <dbReference type="SAM" id="MobiDB-lite"/>
    </source>
</evidence>
<protein>
    <submittedName>
        <fullName evidence="2">Uncharacterized protein</fullName>
    </submittedName>
</protein>
<comment type="caution">
    <text evidence="2">The sequence shown here is derived from an EMBL/GenBank/DDBJ whole genome shotgun (WGS) entry which is preliminary data.</text>
</comment>
<evidence type="ECO:0000313" key="3">
    <source>
        <dbReference type="Proteomes" id="UP000028828"/>
    </source>
</evidence>
<feature type="region of interest" description="Disordered" evidence="1">
    <location>
        <begin position="121"/>
        <end position="149"/>
    </location>
</feature>
<reference evidence="2 3" key="1">
    <citation type="submission" date="2014-03" db="EMBL/GenBank/DDBJ databases">
        <authorList>
            <person name="Sibley D."/>
            <person name="Venepally P."/>
            <person name="Karamycheva S."/>
            <person name="Hadjithomas M."/>
            <person name="Khan A."/>
            <person name="Brunk B."/>
            <person name="Roos D."/>
            <person name="Caler E."/>
            <person name="Lorenzi H."/>
        </authorList>
    </citation>
    <scope>NUCLEOTIDE SEQUENCE [LARGE SCALE GENOMIC DNA]</scope>
    <source>
        <strain evidence="3">p89</strain>
    </source>
</reference>
<feature type="compositionally biased region" description="Basic residues" evidence="1">
    <location>
        <begin position="24"/>
        <end position="36"/>
    </location>
</feature>